<evidence type="ECO:0000313" key="3">
    <source>
        <dbReference type="Proteomes" id="UP000749471"/>
    </source>
</evidence>
<proteinExistence type="predicted"/>
<name>A0ABS6EA92_9FIRM</name>
<reference evidence="2 3" key="1">
    <citation type="submission" date="2021-06" db="EMBL/GenBank/DDBJ databases">
        <authorList>
            <person name="Sun Q."/>
            <person name="Li D."/>
        </authorList>
    </citation>
    <scope>NUCLEOTIDE SEQUENCE [LARGE SCALE GENOMIC DNA]</scope>
    <source>
        <strain evidence="2 3">MSJ-40</strain>
    </source>
</reference>
<feature type="transmembrane region" description="Helical" evidence="1">
    <location>
        <begin position="168"/>
        <end position="192"/>
    </location>
</feature>
<evidence type="ECO:0000313" key="2">
    <source>
        <dbReference type="EMBL" id="MBU5439330.1"/>
    </source>
</evidence>
<feature type="transmembrane region" description="Helical" evidence="1">
    <location>
        <begin position="17"/>
        <end position="37"/>
    </location>
</feature>
<feature type="transmembrane region" description="Helical" evidence="1">
    <location>
        <begin position="57"/>
        <end position="76"/>
    </location>
</feature>
<organism evidence="2 3">
    <name type="scientific">Tissierella simiarum</name>
    <dbReference type="NCBI Taxonomy" id="2841534"/>
    <lineage>
        <taxon>Bacteria</taxon>
        <taxon>Bacillati</taxon>
        <taxon>Bacillota</taxon>
        <taxon>Tissierellia</taxon>
        <taxon>Tissierellales</taxon>
        <taxon>Tissierellaceae</taxon>
        <taxon>Tissierella</taxon>
    </lineage>
</organism>
<gene>
    <name evidence="2" type="ORF">KQI42_15000</name>
</gene>
<dbReference type="RefSeq" id="WP_216521040.1">
    <property type="nucleotide sequence ID" value="NZ_JAHLPM010000014.1"/>
</dbReference>
<evidence type="ECO:0000256" key="1">
    <source>
        <dbReference type="SAM" id="Phobius"/>
    </source>
</evidence>
<keyword evidence="1" id="KW-1133">Transmembrane helix</keyword>
<keyword evidence="1" id="KW-0812">Transmembrane</keyword>
<dbReference type="PANTHER" id="PTHR37305">
    <property type="entry name" value="INTEGRAL MEMBRANE PROTEIN-RELATED"/>
    <property type="match status" value="1"/>
</dbReference>
<accession>A0ABS6EA92</accession>
<feature type="transmembrane region" description="Helical" evidence="1">
    <location>
        <begin position="97"/>
        <end position="126"/>
    </location>
</feature>
<dbReference type="EMBL" id="JAHLPM010000014">
    <property type="protein sequence ID" value="MBU5439330.1"/>
    <property type="molecule type" value="Genomic_DNA"/>
</dbReference>
<keyword evidence="3" id="KW-1185">Reference proteome</keyword>
<feature type="transmembrane region" description="Helical" evidence="1">
    <location>
        <begin position="138"/>
        <end position="161"/>
    </location>
</feature>
<sequence>MLNLVQTEFLKLRRRKFVWLMLLAALLMSLVAIFYFGAANTVEITPMQFYKWTAFSYTPWIILPLVLGMLCTMLMYDENQNDMLKQLWIIPVSRMRYFFSKFMVVLFYSICFMLLTAVSSISAGVIPGMIAFTSDSVSFLFIKCLEIGILTPFAMIPVLTVAASQKSYILPVCVTIVYTFLGFILLMVNMYVHPLSSTTAIFMRNISGVVMKEPVHLGKSFLCIGIWAATSTIWAKVALNTGK</sequence>
<dbReference type="Proteomes" id="UP000749471">
    <property type="component" value="Unassembled WGS sequence"/>
</dbReference>
<comment type="caution">
    <text evidence="2">The sequence shown here is derived from an EMBL/GenBank/DDBJ whole genome shotgun (WGS) entry which is preliminary data.</text>
</comment>
<keyword evidence="1" id="KW-0472">Membrane</keyword>
<dbReference type="PANTHER" id="PTHR37305:SF1">
    <property type="entry name" value="MEMBRANE PROTEIN"/>
    <property type="match status" value="1"/>
</dbReference>
<protein>
    <submittedName>
        <fullName evidence="2">ABC transporter permease</fullName>
    </submittedName>
</protein>
<feature type="transmembrane region" description="Helical" evidence="1">
    <location>
        <begin position="217"/>
        <end position="239"/>
    </location>
</feature>
<dbReference type="Pfam" id="PF12730">
    <property type="entry name" value="ABC2_membrane_4"/>
    <property type="match status" value="1"/>
</dbReference>